<dbReference type="InterPro" id="IPR020568">
    <property type="entry name" value="Ribosomal_Su5_D2-typ_SF"/>
</dbReference>
<feature type="domain" description="UPF0029" evidence="3">
    <location>
        <begin position="139"/>
        <end position="192"/>
    </location>
</feature>
<dbReference type="NCBIfam" id="TIGR00257">
    <property type="entry name" value="IMPACT_YIGZ"/>
    <property type="match status" value="1"/>
</dbReference>
<organism evidence="4 5">
    <name type="scientific">Anoxynatronum sibiricum</name>
    <dbReference type="NCBI Taxonomy" id="210623"/>
    <lineage>
        <taxon>Bacteria</taxon>
        <taxon>Bacillati</taxon>
        <taxon>Bacillota</taxon>
        <taxon>Clostridia</taxon>
        <taxon>Eubacteriales</taxon>
        <taxon>Clostridiaceae</taxon>
        <taxon>Anoxynatronum</taxon>
    </lineage>
</organism>
<dbReference type="InterPro" id="IPR023582">
    <property type="entry name" value="Impact"/>
</dbReference>
<dbReference type="InterPro" id="IPR015796">
    <property type="entry name" value="Impact_YigZ-like"/>
</dbReference>
<protein>
    <submittedName>
        <fullName evidence="4">YigZ family protein</fullName>
    </submittedName>
</protein>
<comment type="similarity">
    <text evidence="1">Belongs to the IMPACT family.</text>
</comment>
<dbReference type="InterPro" id="IPR035647">
    <property type="entry name" value="EFG_III/V"/>
</dbReference>
<dbReference type="Proteomes" id="UP001407405">
    <property type="component" value="Unassembled WGS sequence"/>
</dbReference>
<dbReference type="SUPFAM" id="SSF54980">
    <property type="entry name" value="EF-G C-terminal domain-like"/>
    <property type="match status" value="1"/>
</dbReference>
<dbReference type="Gene3D" id="3.30.230.30">
    <property type="entry name" value="Impact, N-terminal domain"/>
    <property type="match status" value="1"/>
</dbReference>
<proteinExistence type="inferred from homology"/>
<comment type="caution">
    <text evidence="4">The sequence shown here is derived from an EMBL/GenBank/DDBJ whole genome shotgun (WGS) entry which is preliminary data.</text>
</comment>
<name>A0ABU9VY45_9CLOT</name>
<dbReference type="RefSeq" id="WP_343187363.1">
    <property type="nucleotide sequence ID" value="NZ_JBCITM010000027.1"/>
</dbReference>
<evidence type="ECO:0000313" key="4">
    <source>
        <dbReference type="EMBL" id="MEN1762084.1"/>
    </source>
</evidence>
<dbReference type="InterPro" id="IPR015269">
    <property type="entry name" value="UPF0029_Impact_C"/>
</dbReference>
<reference evidence="4 5" key="1">
    <citation type="submission" date="2024-04" db="EMBL/GenBank/DDBJ databases">
        <title>Genome sequencing and metabolic network reconstruction of aminoacids and betaine degradation by Anoxynatronum sibiricum.</title>
        <authorList>
            <person name="Detkova E.N."/>
            <person name="Boltjanskaja Y.V."/>
            <person name="Mardanov A.V."/>
            <person name="Kevbrin V."/>
        </authorList>
    </citation>
    <scope>NUCLEOTIDE SEQUENCE [LARGE SCALE GENOMIC DNA]</scope>
    <source>
        <strain evidence="4 5">Z-7981</strain>
    </source>
</reference>
<dbReference type="PROSITE" id="PS00910">
    <property type="entry name" value="UPF0029"/>
    <property type="match status" value="1"/>
</dbReference>
<evidence type="ECO:0000313" key="5">
    <source>
        <dbReference type="Proteomes" id="UP001407405"/>
    </source>
</evidence>
<dbReference type="EMBL" id="JBCITM010000027">
    <property type="protein sequence ID" value="MEN1762084.1"/>
    <property type="molecule type" value="Genomic_DNA"/>
</dbReference>
<dbReference type="Gene3D" id="3.30.70.240">
    <property type="match status" value="1"/>
</dbReference>
<evidence type="ECO:0000256" key="1">
    <source>
        <dbReference type="ARBA" id="ARBA00007665"/>
    </source>
</evidence>
<dbReference type="InterPro" id="IPR001498">
    <property type="entry name" value="Impact_N"/>
</dbReference>
<dbReference type="PANTHER" id="PTHR16301">
    <property type="entry name" value="IMPACT-RELATED"/>
    <property type="match status" value="1"/>
</dbReference>
<dbReference type="SUPFAM" id="SSF54211">
    <property type="entry name" value="Ribosomal protein S5 domain 2-like"/>
    <property type="match status" value="1"/>
</dbReference>
<dbReference type="InterPro" id="IPR036956">
    <property type="entry name" value="Impact_N_sf"/>
</dbReference>
<dbReference type="Pfam" id="PF01205">
    <property type="entry name" value="Impact_N"/>
    <property type="match status" value="1"/>
</dbReference>
<evidence type="ECO:0000259" key="2">
    <source>
        <dbReference type="Pfam" id="PF01205"/>
    </source>
</evidence>
<dbReference type="PANTHER" id="PTHR16301:SF20">
    <property type="entry name" value="IMPACT FAMILY MEMBER YIGZ"/>
    <property type="match status" value="1"/>
</dbReference>
<keyword evidence="5" id="KW-1185">Reference proteome</keyword>
<sequence length="212" mass="23963">MNKYNTVARQCVKTLEIEKSSFVGIAFPLKSEEEVAEFLKNAHMDYPGANHYAYAYVFGVNRQIQKFSDDGEPSGTAGLPILELLKHRSLDNTMVIVLRYFGGIKLGTGGLKRAYSHTAIEAIQAAGIITLTRCSVYAISCPYHYWGKVQYELESKDVLIDEVKYSETVKLKLVIPLDYEKEALKRLDDISSSQILKTQISTTYRYIKSLKD</sequence>
<gene>
    <name evidence="4" type="ORF">AAIG11_16465</name>
</gene>
<evidence type="ECO:0000259" key="3">
    <source>
        <dbReference type="Pfam" id="PF09186"/>
    </source>
</evidence>
<accession>A0ABU9VY45</accession>
<dbReference type="Pfam" id="PF09186">
    <property type="entry name" value="DUF1949"/>
    <property type="match status" value="1"/>
</dbReference>
<dbReference type="InterPro" id="IPR020569">
    <property type="entry name" value="UPF0029_Impact_CS"/>
</dbReference>
<feature type="domain" description="Impact N-terminal" evidence="2">
    <location>
        <begin position="19"/>
        <end position="123"/>
    </location>
</feature>